<gene>
    <name evidence="4" type="primary">fucP</name>
    <name evidence="4" type="ORF">I4641_15470</name>
</gene>
<keyword evidence="3" id="KW-0472">Membrane</keyword>
<dbReference type="PANTHER" id="PTHR43702">
    <property type="entry name" value="L-FUCOSE-PROTON SYMPORTER"/>
    <property type="match status" value="1"/>
</dbReference>
<feature type="transmembrane region" description="Helical" evidence="3">
    <location>
        <begin position="403"/>
        <end position="426"/>
    </location>
</feature>
<comment type="caution">
    <text evidence="4">The sequence shown here is derived from an EMBL/GenBank/DDBJ whole genome shotgun (WGS) entry which is preliminary data.</text>
</comment>
<feature type="transmembrane region" description="Helical" evidence="3">
    <location>
        <begin position="152"/>
        <end position="175"/>
    </location>
</feature>
<dbReference type="InterPro" id="IPR036259">
    <property type="entry name" value="MFS_trans_sf"/>
</dbReference>
<feature type="transmembrane region" description="Helical" evidence="3">
    <location>
        <begin position="297"/>
        <end position="315"/>
    </location>
</feature>
<evidence type="ECO:0000313" key="4">
    <source>
        <dbReference type="EMBL" id="MCC0178379.1"/>
    </source>
</evidence>
<dbReference type="InterPro" id="IPR050375">
    <property type="entry name" value="MFS_TsgA-like"/>
</dbReference>
<dbReference type="SUPFAM" id="SSF103473">
    <property type="entry name" value="MFS general substrate transporter"/>
    <property type="match status" value="1"/>
</dbReference>
<dbReference type="GO" id="GO:0005886">
    <property type="term" value="C:plasma membrane"/>
    <property type="evidence" value="ECO:0007669"/>
    <property type="project" value="UniProtKB-SubCell"/>
</dbReference>
<accession>A0A964FID9</accession>
<keyword evidence="5" id="KW-1185">Reference proteome</keyword>
<feature type="transmembrane region" description="Helical" evidence="3">
    <location>
        <begin position="58"/>
        <end position="80"/>
    </location>
</feature>
<name>A0A964FID9_9CYAN</name>
<sequence>MKFEKSERQRSTKAKFVYSNMRITFVLMLACFAAWGVAANMTDPLVKVFSKIFTMSTFQAALVQSCYYGAYFCLALPAAFISKRYSYKVGVLTGLGLATIGAFAFYPASLMMTYGFFLAALFILAAGLSILETSANPFVMSMGPEKSATRRLNLAQAFNPLGTNLGVLLAATLILPNLNPATAAQRAAMSPDALSAVRAAELKAVMTPYVGMAFALLIIWVAIALIKVPRSNEPKVQDAPNTNFRSTLRRLLANRHYSWGVVAQFFNVAAQTCVWTFTIQYVQEAIGGSEANAGQYLQYSLLVFLASRFVMTWVMGFVRPTILLTALAFLGNILCVYAILSPDISGVWAVVSISACLSLMFPTIYGVALYGLGEDTKFGAAGLVMAILGGAVMPLVQGALMDAFGAAFSYITPAICFLIVAGYGLFNLRTVRAVRM</sequence>
<evidence type="ECO:0000256" key="2">
    <source>
        <dbReference type="ARBA" id="ARBA00022475"/>
    </source>
</evidence>
<feature type="transmembrane region" description="Helical" evidence="3">
    <location>
        <begin position="87"/>
        <end position="106"/>
    </location>
</feature>
<evidence type="ECO:0000256" key="3">
    <source>
        <dbReference type="SAM" id="Phobius"/>
    </source>
</evidence>
<dbReference type="Gene3D" id="1.20.1250.20">
    <property type="entry name" value="MFS general substrate transporter like domains"/>
    <property type="match status" value="2"/>
</dbReference>
<dbReference type="InterPro" id="IPR011701">
    <property type="entry name" value="MFS"/>
</dbReference>
<feature type="transmembrane region" description="Helical" evidence="3">
    <location>
        <begin position="322"/>
        <end position="340"/>
    </location>
</feature>
<dbReference type="CDD" id="cd17394">
    <property type="entry name" value="MFS_FucP_like"/>
    <property type="match status" value="1"/>
</dbReference>
<organism evidence="4 5">
    <name type="scientific">Waterburya agarophytonicola KI4</name>
    <dbReference type="NCBI Taxonomy" id="2874699"/>
    <lineage>
        <taxon>Bacteria</taxon>
        <taxon>Bacillati</taxon>
        <taxon>Cyanobacteriota</taxon>
        <taxon>Cyanophyceae</taxon>
        <taxon>Pleurocapsales</taxon>
        <taxon>Hyellaceae</taxon>
        <taxon>Waterburya</taxon>
        <taxon>Waterburya agarophytonicola</taxon>
    </lineage>
</organism>
<dbReference type="EMBL" id="JADWDC010000042">
    <property type="protein sequence ID" value="MCC0178379.1"/>
    <property type="molecule type" value="Genomic_DNA"/>
</dbReference>
<dbReference type="InterPro" id="IPR005275">
    <property type="entry name" value="Lfuc_symporter_FucP"/>
</dbReference>
<feature type="transmembrane region" description="Helical" evidence="3">
    <location>
        <begin position="378"/>
        <end position="397"/>
    </location>
</feature>
<evidence type="ECO:0000256" key="1">
    <source>
        <dbReference type="ARBA" id="ARBA00004429"/>
    </source>
</evidence>
<feature type="transmembrane region" description="Helical" evidence="3">
    <location>
        <begin position="21"/>
        <end position="38"/>
    </location>
</feature>
<feature type="transmembrane region" description="Helical" evidence="3">
    <location>
        <begin position="206"/>
        <end position="226"/>
    </location>
</feature>
<feature type="transmembrane region" description="Helical" evidence="3">
    <location>
        <begin position="257"/>
        <end position="277"/>
    </location>
</feature>
<dbReference type="NCBIfam" id="TIGR00885">
    <property type="entry name" value="fucP"/>
    <property type="match status" value="1"/>
</dbReference>
<dbReference type="PANTHER" id="PTHR43702:SF11">
    <property type="entry name" value="L-FUCOSE-PROTON SYMPORTER"/>
    <property type="match status" value="1"/>
</dbReference>
<reference evidence="4" key="1">
    <citation type="journal article" date="2021" name="Antonie Van Leeuwenhoek">
        <title>Draft genome and description of Waterburya agarophytonicola gen. nov. sp. nov. (Pleurocapsales, Cyanobacteria): a seaweed symbiont.</title>
        <authorList>
            <person name="Bonthond G."/>
            <person name="Shalygin S."/>
            <person name="Bayer T."/>
            <person name="Weinberger F."/>
        </authorList>
    </citation>
    <scope>NUCLEOTIDE SEQUENCE</scope>
    <source>
        <strain evidence="4">KI4</strain>
    </source>
</reference>
<feature type="transmembrane region" description="Helical" evidence="3">
    <location>
        <begin position="346"/>
        <end position="371"/>
    </location>
</feature>
<feature type="transmembrane region" description="Helical" evidence="3">
    <location>
        <begin position="112"/>
        <end position="131"/>
    </location>
</feature>
<keyword evidence="2" id="KW-1003">Cell membrane</keyword>
<dbReference type="Proteomes" id="UP000729733">
    <property type="component" value="Unassembled WGS sequence"/>
</dbReference>
<dbReference type="AlphaFoldDB" id="A0A964FID9"/>
<dbReference type="Pfam" id="PF07690">
    <property type="entry name" value="MFS_1"/>
    <property type="match status" value="1"/>
</dbReference>
<dbReference type="GO" id="GO:0015535">
    <property type="term" value="F:fucose:proton symporter activity"/>
    <property type="evidence" value="ECO:0007669"/>
    <property type="project" value="InterPro"/>
</dbReference>
<keyword evidence="3" id="KW-0812">Transmembrane</keyword>
<comment type="subcellular location">
    <subcellularLocation>
        <location evidence="1">Cell inner membrane</location>
        <topology evidence="1">Multi-pass membrane protein</topology>
    </subcellularLocation>
</comment>
<protein>
    <submittedName>
        <fullName evidence="4">L-fucose:H+ symporter permease</fullName>
    </submittedName>
</protein>
<proteinExistence type="predicted"/>
<evidence type="ECO:0000313" key="5">
    <source>
        <dbReference type="Proteomes" id="UP000729733"/>
    </source>
</evidence>
<keyword evidence="3" id="KW-1133">Transmembrane helix</keyword>